<sequence length="135" mass="15087">MADQKEETMNKGANDGGCGLFNFMGKKEDDKAHHNDTVMIDDVEEKHSLMETLHHTHGNSSSSSDDEEVEEGSTGEKKRKKKGLKEKIKEKMSSGTDHDQQKNELIPMAPNANATHEEDKKIGLIDKIKENFPGH</sequence>
<dbReference type="GO" id="GO:0009414">
    <property type="term" value="P:response to water deprivation"/>
    <property type="evidence" value="ECO:0007669"/>
    <property type="project" value="TreeGrafter"/>
</dbReference>
<evidence type="ECO:0000256" key="1">
    <source>
        <dbReference type="ARBA" id="ARBA00008403"/>
    </source>
</evidence>
<comment type="caution">
    <text evidence="3">The sequence shown here is derived from an EMBL/GenBank/DDBJ whole genome shotgun (WGS) entry which is preliminary data.</text>
</comment>
<comment type="similarity">
    <text evidence="1">Belongs to the plant dehydrin family.</text>
</comment>
<dbReference type="PANTHER" id="PTHR33346">
    <property type="entry name" value="DEHYDRIN XERO 2-RELATED"/>
    <property type="match status" value="1"/>
</dbReference>
<feature type="compositionally biased region" description="Basic and acidic residues" evidence="2">
    <location>
        <begin position="25"/>
        <end position="36"/>
    </location>
</feature>
<name>A0AAN8UID2_SOLBU</name>
<dbReference type="PROSITE" id="PS00315">
    <property type="entry name" value="DEHYDRIN_1"/>
    <property type="match status" value="1"/>
</dbReference>
<dbReference type="Proteomes" id="UP001371456">
    <property type="component" value="Unassembled WGS sequence"/>
</dbReference>
<feature type="compositionally biased region" description="Basic and acidic residues" evidence="2">
    <location>
        <begin position="44"/>
        <end position="54"/>
    </location>
</feature>
<gene>
    <name evidence="3" type="ORF">RDI58_003786</name>
</gene>
<feature type="compositionally biased region" description="Basic and acidic residues" evidence="2">
    <location>
        <begin position="85"/>
        <end position="102"/>
    </location>
</feature>
<keyword evidence="4" id="KW-1185">Reference proteome</keyword>
<dbReference type="GO" id="GO:0005829">
    <property type="term" value="C:cytosol"/>
    <property type="evidence" value="ECO:0007669"/>
    <property type="project" value="TreeGrafter"/>
</dbReference>
<reference evidence="3 4" key="1">
    <citation type="submission" date="2024-02" db="EMBL/GenBank/DDBJ databases">
        <title>de novo genome assembly of Solanum bulbocastanum strain 11H21.</title>
        <authorList>
            <person name="Hosaka A.J."/>
        </authorList>
    </citation>
    <scope>NUCLEOTIDE SEQUENCE [LARGE SCALE GENOMIC DNA]</scope>
    <source>
        <tissue evidence="3">Young leaves</tissue>
    </source>
</reference>
<dbReference type="PANTHER" id="PTHR33346:SF53">
    <property type="entry name" value="DEHYDRIN COR47-LIKE"/>
    <property type="match status" value="1"/>
</dbReference>
<feature type="compositionally biased region" description="Acidic residues" evidence="2">
    <location>
        <begin position="64"/>
        <end position="73"/>
    </location>
</feature>
<dbReference type="GO" id="GO:0009737">
    <property type="term" value="P:response to abscisic acid"/>
    <property type="evidence" value="ECO:0007669"/>
    <property type="project" value="TreeGrafter"/>
</dbReference>
<dbReference type="Pfam" id="PF00257">
    <property type="entry name" value="Dehydrin"/>
    <property type="match status" value="1"/>
</dbReference>
<dbReference type="EMBL" id="JBANQN010000001">
    <property type="protein sequence ID" value="KAK6806001.1"/>
    <property type="molecule type" value="Genomic_DNA"/>
</dbReference>
<protein>
    <recommendedName>
        <fullName evidence="5">Dehydrin</fullName>
    </recommendedName>
</protein>
<evidence type="ECO:0008006" key="5">
    <source>
        <dbReference type="Google" id="ProtNLM"/>
    </source>
</evidence>
<feature type="compositionally biased region" description="Basic and acidic residues" evidence="2">
    <location>
        <begin position="115"/>
        <end position="135"/>
    </location>
</feature>
<dbReference type="AlphaFoldDB" id="A0AAN8UID2"/>
<proteinExistence type="inferred from homology"/>
<accession>A0AAN8UID2</accession>
<dbReference type="GO" id="GO:0009631">
    <property type="term" value="P:cold acclimation"/>
    <property type="evidence" value="ECO:0007669"/>
    <property type="project" value="TreeGrafter"/>
</dbReference>
<evidence type="ECO:0000256" key="2">
    <source>
        <dbReference type="SAM" id="MobiDB-lite"/>
    </source>
</evidence>
<feature type="region of interest" description="Disordered" evidence="2">
    <location>
        <begin position="1"/>
        <end position="135"/>
    </location>
</feature>
<dbReference type="GO" id="GO:0016020">
    <property type="term" value="C:membrane"/>
    <property type="evidence" value="ECO:0007669"/>
    <property type="project" value="TreeGrafter"/>
</dbReference>
<evidence type="ECO:0000313" key="3">
    <source>
        <dbReference type="EMBL" id="KAK6806001.1"/>
    </source>
</evidence>
<evidence type="ECO:0000313" key="4">
    <source>
        <dbReference type="Proteomes" id="UP001371456"/>
    </source>
</evidence>
<dbReference type="InterPro" id="IPR000167">
    <property type="entry name" value="Dehydrin"/>
</dbReference>
<dbReference type="InterPro" id="IPR030513">
    <property type="entry name" value="Dehydrin_CS"/>
</dbReference>
<organism evidence="3 4">
    <name type="scientific">Solanum bulbocastanum</name>
    <name type="common">Wild potato</name>
    <dbReference type="NCBI Taxonomy" id="147425"/>
    <lineage>
        <taxon>Eukaryota</taxon>
        <taxon>Viridiplantae</taxon>
        <taxon>Streptophyta</taxon>
        <taxon>Embryophyta</taxon>
        <taxon>Tracheophyta</taxon>
        <taxon>Spermatophyta</taxon>
        <taxon>Magnoliopsida</taxon>
        <taxon>eudicotyledons</taxon>
        <taxon>Gunneridae</taxon>
        <taxon>Pentapetalae</taxon>
        <taxon>asterids</taxon>
        <taxon>lamiids</taxon>
        <taxon>Solanales</taxon>
        <taxon>Solanaceae</taxon>
        <taxon>Solanoideae</taxon>
        <taxon>Solaneae</taxon>
        <taxon>Solanum</taxon>
    </lineage>
</organism>